<reference evidence="1" key="1">
    <citation type="submission" date="2014-12" db="EMBL/GenBank/DDBJ databases">
        <title>Insight into the proteome of Arion vulgaris.</title>
        <authorList>
            <person name="Aradska J."/>
            <person name="Bulat T."/>
            <person name="Smidak R."/>
            <person name="Sarate P."/>
            <person name="Gangsoo J."/>
            <person name="Sialana F."/>
            <person name="Bilban M."/>
            <person name="Lubec G."/>
        </authorList>
    </citation>
    <scope>NUCLEOTIDE SEQUENCE</scope>
    <source>
        <tissue evidence="1">Skin</tissue>
    </source>
</reference>
<sequence>RWTFKDNEFCSQNIFLFNATSENLQIGGNFGFYTFDGRVSDDWVELNLTSKYVQKACENYPDICAKFGLPKGFQLTNKDDLPVTRVVLRGAGVIVVVGDVECVDLKRSCQEILDTNSKTTGFIGGKRYAIDPDGSREIDPFAVNCEFDQVNGNGVSEIVTSGKWVGQVTVTGQKLPASFSLAVDYNGVSYQQISALALISDFCWQGVVFNCRYTPLL</sequence>
<feature type="non-terminal residue" evidence="1">
    <location>
        <position position="217"/>
    </location>
</feature>
<feature type="non-terminal residue" evidence="1">
    <location>
        <position position="1"/>
    </location>
</feature>
<dbReference type="EMBL" id="HACG01008974">
    <property type="protein sequence ID" value="CEK55839.1"/>
    <property type="molecule type" value="Transcribed_RNA"/>
</dbReference>
<accession>A0A0B6YI54</accession>
<evidence type="ECO:0000313" key="1">
    <source>
        <dbReference type="EMBL" id="CEK55839.1"/>
    </source>
</evidence>
<name>A0A0B6YI54_9EUPU</name>
<protein>
    <submittedName>
        <fullName evidence="1">Uncharacterized protein</fullName>
    </submittedName>
</protein>
<proteinExistence type="predicted"/>
<organism evidence="1">
    <name type="scientific">Arion vulgaris</name>
    <dbReference type="NCBI Taxonomy" id="1028688"/>
    <lineage>
        <taxon>Eukaryota</taxon>
        <taxon>Metazoa</taxon>
        <taxon>Spiralia</taxon>
        <taxon>Lophotrochozoa</taxon>
        <taxon>Mollusca</taxon>
        <taxon>Gastropoda</taxon>
        <taxon>Heterobranchia</taxon>
        <taxon>Euthyneura</taxon>
        <taxon>Panpulmonata</taxon>
        <taxon>Eupulmonata</taxon>
        <taxon>Stylommatophora</taxon>
        <taxon>Helicina</taxon>
        <taxon>Arionoidea</taxon>
        <taxon>Arionidae</taxon>
        <taxon>Arion</taxon>
    </lineage>
</organism>
<dbReference type="Gene3D" id="2.60.120.1000">
    <property type="match status" value="1"/>
</dbReference>
<dbReference type="AlphaFoldDB" id="A0A0B6YI54"/>
<gene>
    <name evidence="1" type="primary">ORF26169</name>
</gene>